<accession>A0A166ZVV5</accession>
<dbReference type="SUPFAM" id="SSF57667">
    <property type="entry name" value="beta-beta-alpha zinc fingers"/>
    <property type="match status" value="1"/>
</dbReference>
<dbReference type="Pfam" id="PF12756">
    <property type="entry name" value="zf-C2H2_2"/>
    <property type="match status" value="1"/>
</dbReference>
<dbReference type="Proteomes" id="UP000076584">
    <property type="component" value="Unassembled WGS sequence"/>
</dbReference>
<evidence type="ECO:0000313" key="4">
    <source>
        <dbReference type="EMBL" id="KZL79437.1"/>
    </source>
</evidence>
<name>A0A166ZVV5_COLIC</name>
<dbReference type="STRING" id="1573173.A0A166ZVV5"/>
<feature type="compositionally biased region" description="Low complexity" evidence="2">
    <location>
        <begin position="99"/>
        <end position="108"/>
    </location>
</feature>
<feature type="domain" description="ZN622/Rei1/Reh1 zinc finger C2H2-type" evidence="3">
    <location>
        <begin position="124"/>
        <end position="215"/>
    </location>
</feature>
<sequence>MLVTTPTATTNANANTNTTAIMEQSTSSHFKLSATSCGTCAVHFDNAETRRAHSKSQWHVTNLKRRIAELDPLTAEQHAALSETPTAPADALTAESDSENSSSSISDADLSDAEPDDDFIPENCLFCNATSGSLDDNVAHMGKAHSMFIPSQEKLIVDLETLVRYLHLVVFGYQECLQCGTQRRTASAVQQHMLGKGHCKFDITIEDSEFKDFYDDLMDNGNDETRAQEGKMKKVIADAVEEGGSIRLPSGKTLTHRSTPAPSRQRTRARPAADSGSDNLLPEVSDIDESDACFLLTAPSASRKQHVDTKALTRAEKRDAVFETQLSRLSLNDRAALAHLPSAEQRSVLLRQKRQLDKAEKAAKRLQTRLEMKANKTAQGHFVNDVPGRLNG</sequence>
<dbReference type="EMBL" id="LFIW01002106">
    <property type="protein sequence ID" value="KZL79437.1"/>
    <property type="molecule type" value="Genomic_DNA"/>
</dbReference>
<proteinExistence type="predicted"/>
<keyword evidence="5" id="KW-1185">Reference proteome</keyword>
<evidence type="ECO:0000259" key="3">
    <source>
        <dbReference type="Pfam" id="PF12756"/>
    </source>
</evidence>
<feature type="coiled-coil region" evidence="1">
    <location>
        <begin position="349"/>
        <end position="376"/>
    </location>
</feature>
<feature type="compositionally biased region" description="Polar residues" evidence="2">
    <location>
        <begin position="252"/>
        <end position="264"/>
    </location>
</feature>
<dbReference type="GO" id="GO:0030687">
    <property type="term" value="C:preribosome, large subunit precursor"/>
    <property type="evidence" value="ECO:0007669"/>
    <property type="project" value="TreeGrafter"/>
</dbReference>
<organism evidence="4 5">
    <name type="scientific">Colletotrichum incanum</name>
    <name type="common">Soybean anthracnose fungus</name>
    <dbReference type="NCBI Taxonomy" id="1573173"/>
    <lineage>
        <taxon>Eukaryota</taxon>
        <taxon>Fungi</taxon>
        <taxon>Dikarya</taxon>
        <taxon>Ascomycota</taxon>
        <taxon>Pezizomycotina</taxon>
        <taxon>Sordariomycetes</taxon>
        <taxon>Hypocreomycetidae</taxon>
        <taxon>Glomerellales</taxon>
        <taxon>Glomerellaceae</taxon>
        <taxon>Colletotrichum</taxon>
        <taxon>Colletotrichum spaethianum species complex</taxon>
    </lineage>
</organism>
<protein>
    <submittedName>
        <fullName evidence="4">Pre-60s factor</fullName>
    </submittedName>
</protein>
<dbReference type="InterPro" id="IPR040025">
    <property type="entry name" value="Znf622/Rei1/Reh1"/>
</dbReference>
<evidence type="ECO:0000256" key="2">
    <source>
        <dbReference type="SAM" id="MobiDB-lite"/>
    </source>
</evidence>
<comment type="caution">
    <text evidence="4">The sequence shown here is derived from an EMBL/GenBank/DDBJ whole genome shotgun (WGS) entry which is preliminary data.</text>
</comment>
<dbReference type="InterPro" id="IPR041661">
    <property type="entry name" value="ZN622/Rei1/Reh1_Znf-C2H2"/>
</dbReference>
<feature type="region of interest" description="Disordered" evidence="2">
    <location>
        <begin position="246"/>
        <end position="282"/>
    </location>
</feature>
<reference evidence="4 5" key="1">
    <citation type="submission" date="2015-06" db="EMBL/GenBank/DDBJ databases">
        <title>Survival trade-offs in plant roots during colonization by closely related pathogenic and mutualistic fungi.</title>
        <authorList>
            <person name="Hacquard S."/>
            <person name="Kracher B."/>
            <person name="Hiruma K."/>
            <person name="Weinman A."/>
            <person name="Muench P."/>
            <person name="Garrido Oter R."/>
            <person name="Ver Loren van Themaat E."/>
            <person name="Dallerey J.-F."/>
            <person name="Damm U."/>
            <person name="Henrissat B."/>
            <person name="Lespinet O."/>
            <person name="Thon M."/>
            <person name="Kemen E."/>
            <person name="McHardy A.C."/>
            <person name="Schulze-Lefert P."/>
            <person name="O'Connell R.J."/>
        </authorList>
    </citation>
    <scope>NUCLEOTIDE SEQUENCE [LARGE SCALE GENOMIC DNA]</scope>
    <source>
        <strain evidence="4 5">MAFF 238704</strain>
    </source>
</reference>
<keyword evidence="1" id="KW-0175">Coiled coil</keyword>
<gene>
    <name evidence="4" type="ORF">CI238_01314</name>
</gene>
<dbReference type="InterPro" id="IPR036236">
    <property type="entry name" value="Znf_C2H2_sf"/>
</dbReference>
<evidence type="ECO:0000313" key="5">
    <source>
        <dbReference type="Proteomes" id="UP000076584"/>
    </source>
</evidence>
<dbReference type="GO" id="GO:0042273">
    <property type="term" value="P:ribosomal large subunit biogenesis"/>
    <property type="evidence" value="ECO:0007669"/>
    <property type="project" value="TreeGrafter"/>
</dbReference>
<dbReference type="PANTHER" id="PTHR13182">
    <property type="entry name" value="ZINC FINGER PROTEIN 622"/>
    <property type="match status" value="1"/>
</dbReference>
<dbReference type="PANTHER" id="PTHR13182:SF8">
    <property type="entry name" value="CYTOPLASMIC 60S SUBUNIT BIOGENESIS FACTOR ZNF622"/>
    <property type="match status" value="1"/>
</dbReference>
<dbReference type="AlphaFoldDB" id="A0A166ZVV5"/>
<evidence type="ECO:0000256" key="1">
    <source>
        <dbReference type="SAM" id="Coils"/>
    </source>
</evidence>
<feature type="region of interest" description="Disordered" evidence="2">
    <location>
        <begin position="77"/>
        <end position="113"/>
    </location>
</feature>